<dbReference type="PANTHER" id="PTHR35788:SF1">
    <property type="entry name" value="EXPORTED PROTEIN"/>
    <property type="match status" value="1"/>
</dbReference>
<reference evidence="3 4" key="1">
    <citation type="journal article" date="2016" name="Nat. Commun.">
        <title>Thousands of microbial genomes shed light on interconnected biogeochemical processes in an aquifer system.</title>
        <authorList>
            <person name="Anantharaman K."/>
            <person name="Brown C.T."/>
            <person name="Hug L.A."/>
            <person name="Sharon I."/>
            <person name="Castelle C.J."/>
            <person name="Probst A.J."/>
            <person name="Thomas B.C."/>
            <person name="Singh A."/>
            <person name="Wilkins M.J."/>
            <person name="Karaoz U."/>
            <person name="Brodie E.L."/>
            <person name="Williams K.H."/>
            <person name="Hubbard S.S."/>
            <person name="Banfield J.F."/>
        </authorList>
    </citation>
    <scope>NUCLEOTIDE SEQUENCE [LARGE SCALE GENOMIC DNA]</scope>
</reference>
<evidence type="ECO:0000259" key="2">
    <source>
        <dbReference type="Pfam" id="PF12229"/>
    </source>
</evidence>
<accession>A0A1F7X391</accession>
<dbReference type="PANTHER" id="PTHR35788">
    <property type="entry name" value="EXPORTED PROTEIN-RELATED"/>
    <property type="match status" value="1"/>
</dbReference>
<name>A0A1F7X391_9BACT</name>
<proteinExistence type="predicted"/>
<dbReference type="EMBL" id="MGFP01000021">
    <property type="protein sequence ID" value="OGM09564.1"/>
    <property type="molecule type" value="Genomic_DNA"/>
</dbReference>
<evidence type="ECO:0000256" key="1">
    <source>
        <dbReference type="SAM" id="Phobius"/>
    </source>
</evidence>
<keyword evidence="1" id="KW-1133">Transmembrane helix</keyword>
<protein>
    <recommendedName>
        <fullName evidence="2">YoaR-like putative peptidoglycan binding domain-containing protein</fullName>
    </recommendedName>
</protein>
<evidence type="ECO:0000313" key="3">
    <source>
        <dbReference type="EMBL" id="OGM09564.1"/>
    </source>
</evidence>
<dbReference type="InterPro" id="IPR022029">
    <property type="entry name" value="YoaR-like_PG-bd"/>
</dbReference>
<feature type="domain" description="YoaR-like putative peptidoglycan binding" evidence="2">
    <location>
        <begin position="247"/>
        <end position="318"/>
    </location>
</feature>
<dbReference type="Proteomes" id="UP000179219">
    <property type="component" value="Unassembled WGS sequence"/>
</dbReference>
<feature type="domain" description="YoaR-like putative peptidoglycan binding" evidence="2">
    <location>
        <begin position="84"/>
        <end position="191"/>
    </location>
</feature>
<evidence type="ECO:0000313" key="4">
    <source>
        <dbReference type="Proteomes" id="UP000179219"/>
    </source>
</evidence>
<dbReference type="Pfam" id="PF04294">
    <property type="entry name" value="VanW"/>
    <property type="match status" value="1"/>
</dbReference>
<dbReference type="InterPro" id="IPR007391">
    <property type="entry name" value="Vancomycin_resist_VanW"/>
</dbReference>
<comment type="caution">
    <text evidence="3">The sequence shown here is derived from an EMBL/GenBank/DDBJ whole genome shotgun (WGS) entry which is preliminary data.</text>
</comment>
<dbReference type="Pfam" id="PF12229">
    <property type="entry name" value="PG_binding_4"/>
    <property type="match status" value="2"/>
</dbReference>
<organism evidence="3 4">
    <name type="scientific">Candidatus Woesebacteria bacterium RBG_13_34_9</name>
    <dbReference type="NCBI Taxonomy" id="1802477"/>
    <lineage>
        <taxon>Bacteria</taxon>
        <taxon>Candidatus Woeseibacteriota</taxon>
    </lineage>
</organism>
<feature type="transmembrane region" description="Helical" evidence="1">
    <location>
        <begin position="12"/>
        <end position="37"/>
    </location>
</feature>
<dbReference type="InterPro" id="IPR052913">
    <property type="entry name" value="Glycopeptide_resist_protein"/>
</dbReference>
<sequence length="586" mass="66057">MNIQNINIKNIAYQTITFFSSFIIVIFIFICILNLYFKNRIFPGTSVAGINLSGLNNQEALNLIIKKVILPEKLNILAKDKVFEISLNDINFAYDFDSSVGEAFEMYRENNIGNLLIYRNISFFRQINFGLKFNYDKQKLDEYLEILSSQVTVNAKYPEVNLSDGKIAINKGVEGDIVDREKFKKDFEDKMSFLNTQPLLISFTSIDPTLNEEEVNLLQKRAGALIGKQINLTFEDSSLILKDEDLVKFIDKNSDFELDKIRNYIDSNISPKINREPQNAIFSIDKEKVVEFKPAKEGVKVKTEELASLIYKNLASLENESAKSIDITINVDIAKAKITNSEVNSLGINELLGKGASKFKGSIASRIHNISLASSKINGTLIAPGETFSFNEVVGDISFYTGYKQAYIIKDGKTILGDGGGVCQVSTTVFRAALNAGLPILERHSHSYRVYYYEQDSPPGLDATVFSPTSDLKILNNTPAYILLQATVDETNRSLFMEFYGTKDLRVVTLEKPKISSPVPPPDDLYTDDPTIPTGVIKQIEYRAWGSKVSFYYKIEYNSKIMFEKTFISNYRPWQAVYLRGTGTAL</sequence>
<keyword evidence="1" id="KW-0812">Transmembrane</keyword>
<gene>
    <name evidence="3" type="ORF">A2159_00250</name>
</gene>
<dbReference type="AlphaFoldDB" id="A0A1F7X391"/>
<keyword evidence="1" id="KW-0472">Membrane</keyword>